<dbReference type="SMART" id="SM00382">
    <property type="entry name" value="AAA"/>
    <property type="match status" value="1"/>
</dbReference>
<dbReference type="PROSITE" id="PS00211">
    <property type="entry name" value="ABC_TRANSPORTER_1"/>
    <property type="match status" value="1"/>
</dbReference>
<dbReference type="GO" id="GO:0016887">
    <property type="term" value="F:ATP hydrolysis activity"/>
    <property type="evidence" value="ECO:0007669"/>
    <property type="project" value="InterPro"/>
</dbReference>
<accession>A0A212QNA5</accession>
<evidence type="ECO:0000256" key="8">
    <source>
        <dbReference type="ARBA" id="ARBA00023065"/>
    </source>
</evidence>
<evidence type="ECO:0000256" key="11">
    <source>
        <dbReference type="ARBA" id="ARBA00039098"/>
    </source>
</evidence>
<dbReference type="OrthoDB" id="9815712at2"/>
<evidence type="ECO:0000313" key="15">
    <source>
        <dbReference type="EMBL" id="SNB60711.1"/>
    </source>
</evidence>
<dbReference type="InterPro" id="IPR027417">
    <property type="entry name" value="P-loop_NTPase"/>
</dbReference>
<dbReference type="EC" id="7.2.2.11" evidence="11"/>
<comment type="subcellular location">
    <subcellularLocation>
        <location evidence="1">Cell inner membrane</location>
        <topology evidence="1">Peripheral membrane protein</topology>
    </subcellularLocation>
</comment>
<dbReference type="PANTHER" id="PTHR43297">
    <property type="entry name" value="OLIGOPEPTIDE TRANSPORT ATP-BINDING PROTEIN APPD"/>
    <property type="match status" value="1"/>
</dbReference>
<evidence type="ECO:0000256" key="10">
    <source>
        <dbReference type="ARBA" id="ARBA00038669"/>
    </source>
</evidence>
<sequence>MSLLDVTGLKVGFGQSLPVRQVDLVIEPGSRTALLGASGSGKSLTVLAIAGLLPPGARMQGQIVWGGLPAGMRLGRDVGLVFQDPMSALNPVLRVGEQVAEVVRAHRHRSSRRAMEEATSLFHQLDLPQPDRIGQAYPHQLSGGQRQRVAIAAAIAADPALLILDEPTTALDTVTQRHIVDLLQSIASARGMAILLVTHDLALAAHLAADAFIIDEGLIVERQPIQDLILAPRHAAARSLVQAHRQLHAHD</sequence>
<keyword evidence="16" id="KW-1185">Reference proteome</keyword>
<evidence type="ECO:0000256" key="12">
    <source>
        <dbReference type="ARBA" id="ARBA00044143"/>
    </source>
</evidence>
<evidence type="ECO:0000256" key="9">
    <source>
        <dbReference type="ARBA" id="ARBA00023136"/>
    </source>
</evidence>
<dbReference type="InterPro" id="IPR050388">
    <property type="entry name" value="ABC_Ni/Peptide_Import"/>
</dbReference>
<keyword evidence="9" id="KW-0472">Membrane</keyword>
<evidence type="ECO:0000256" key="1">
    <source>
        <dbReference type="ARBA" id="ARBA00004417"/>
    </source>
</evidence>
<evidence type="ECO:0000313" key="16">
    <source>
        <dbReference type="Proteomes" id="UP000197065"/>
    </source>
</evidence>
<dbReference type="InterPro" id="IPR003593">
    <property type="entry name" value="AAA+_ATPase"/>
</dbReference>
<dbReference type="GO" id="GO:0015413">
    <property type="term" value="F:ABC-type nickel transporter activity"/>
    <property type="evidence" value="ECO:0007669"/>
    <property type="project" value="UniProtKB-EC"/>
</dbReference>
<comment type="catalytic activity">
    <reaction evidence="13">
        <text>Ni(2+)(out) + ATP + H2O = Ni(2+)(in) + ADP + phosphate + H(+)</text>
        <dbReference type="Rhea" id="RHEA:15557"/>
        <dbReference type="ChEBI" id="CHEBI:15377"/>
        <dbReference type="ChEBI" id="CHEBI:15378"/>
        <dbReference type="ChEBI" id="CHEBI:30616"/>
        <dbReference type="ChEBI" id="CHEBI:43474"/>
        <dbReference type="ChEBI" id="CHEBI:49786"/>
        <dbReference type="ChEBI" id="CHEBI:456216"/>
        <dbReference type="EC" id="7.2.2.11"/>
    </reaction>
    <physiologicalReaction direction="left-to-right" evidence="13">
        <dbReference type="Rhea" id="RHEA:15558"/>
    </physiologicalReaction>
</comment>
<dbReference type="InterPro" id="IPR003439">
    <property type="entry name" value="ABC_transporter-like_ATP-bd"/>
</dbReference>
<keyword evidence="5" id="KW-0547">Nucleotide-binding</keyword>
<comment type="similarity">
    <text evidence="2">Belongs to the ABC transporter superfamily.</text>
</comment>
<dbReference type="Gene3D" id="3.40.50.300">
    <property type="entry name" value="P-loop containing nucleotide triphosphate hydrolases"/>
    <property type="match status" value="1"/>
</dbReference>
<dbReference type="EMBL" id="FYEH01000002">
    <property type="protein sequence ID" value="SNB60711.1"/>
    <property type="molecule type" value="Genomic_DNA"/>
</dbReference>
<gene>
    <name evidence="15" type="ORF">SAMN07250955_10232</name>
</gene>
<evidence type="ECO:0000256" key="4">
    <source>
        <dbReference type="ARBA" id="ARBA00022475"/>
    </source>
</evidence>
<dbReference type="PROSITE" id="PS50893">
    <property type="entry name" value="ABC_TRANSPORTER_2"/>
    <property type="match status" value="1"/>
</dbReference>
<keyword evidence="4" id="KW-1003">Cell membrane</keyword>
<feature type="domain" description="ABC transporter" evidence="14">
    <location>
        <begin position="1"/>
        <end position="241"/>
    </location>
</feature>
<reference evidence="15 16" key="1">
    <citation type="submission" date="2017-06" db="EMBL/GenBank/DDBJ databases">
        <authorList>
            <person name="Kim H.J."/>
            <person name="Triplett B.A."/>
        </authorList>
    </citation>
    <scope>NUCLEOTIDE SEQUENCE [LARGE SCALE GENOMIC DNA]</scope>
    <source>
        <strain evidence="15 16">B29T1</strain>
    </source>
</reference>
<dbReference type="PANTHER" id="PTHR43297:SF13">
    <property type="entry name" value="NICKEL ABC TRANSPORTER, ATP-BINDING PROTEIN"/>
    <property type="match status" value="1"/>
</dbReference>
<evidence type="ECO:0000256" key="6">
    <source>
        <dbReference type="ARBA" id="ARBA00022840"/>
    </source>
</evidence>
<evidence type="ECO:0000256" key="3">
    <source>
        <dbReference type="ARBA" id="ARBA00022448"/>
    </source>
</evidence>
<name>A0A212QNA5_9PROT</name>
<keyword evidence="7" id="KW-1278">Translocase</keyword>
<comment type="subunit">
    <text evidence="10">The complex is composed of two ATP-binding proteins (NikD and NikE), two transmembrane proteins (NikB and NikC) and a solute-binding protein (NikA).</text>
</comment>
<evidence type="ECO:0000256" key="13">
    <source>
        <dbReference type="ARBA" id="ARBA00048610"/>
    </source>
</evidence>
<dbReference type="RefSeq" id="WP_088559922.1">
    <property type="nucleotide sequence ID" value="NZ_FYEH01000002.1"/>
</dbReference>
<keyword evidence="6 15" id="KW-0067">ATP-binding</keyword>
<dbReference type="GO" id="GO:0005886">
    <property type="term" value="C:plasma membrane"/>
    <property type="evidence" value="ECO:0007669"/>
    <property type="project" value="UniProtKB-SubCell"/>
</dbReference>
<evidence type="ECO:0000256" key="2">
    <source>
        <dbReference type="ARBA" id="ARBA00005417"/>
    </source>
</evidence>
<organism evidence="15 16">
    <name type="scientific">Arboricoccus pini</name>
    <dbReference type="NCBI Taxonomy" id="1963835"/>
    <lineage>
        <taxon>Bacteria</taxon>
        <taxon>Pseudomonadati</taxon>
        <taxon>Pseudomonadota</taxon>
        <taxon>Alphaproteobacteria</taxon>
        <taxon>Geminicoccales</taxon>
        <taxon>Geminicoccaceae</taxon>
        <taxon>Arboricoccus</taxon>
    </lineage>
</organism>
<dbReference type="InterPro" id="IPR017871">
    <property type="entry name" value="ABC_transporter-like_CS"/>
</dbReference>
<proteinExistence type="inferred from homology"/>
<dbReference type="AlphaFoldDB" id="A0A212QNA5"/>
<protein>
    <recommendedName>
        <fullName evidence="12">Nickel import system ATP-binding protein NikD</fullName>
        <ecNumber evidence="11">7.2.2.11</ecNumber>
    </recommendedName>
</protein>
<keyword evidence="3" id="KW-0813">Transport</keyword>
<dbReference type="GO" id="GO:0005524">
    <property type="term" value="F:ATP binding"/>
    <property type="evidence" value="ECO:0007669"/>
    <property type="project" value="UniProtKB-KW"/>
</dbReference>
<dbReference type="Proteomes" id="UP000197065">
    <property type="component" value="Unassembled WGS sequence"/>
</dbReference>
<evidence type="ECO:0000259" key="14">
    <source>
        <dbReference type="PROSITE" id="PS50893"/>
    </source>
</evidence>
<evidence type="ECO:0000256" key="7">
    <source>
        <dbReference type="ARBA" id="ARBA00022967"/>
    </source>
</evidence>
<evidence type="ECO:0000256" key="5">
    <source>
        <dbReference type="ARBA" id="ARBA00022741"/>
    </source>
</evidence>
<keyword evidence="8" id="KW-0406">Ion transport</keyword>
<dbReference type="Pfam" id="PF00005">
    <property type="entry name" value="ABC_tran"/>
    <property type="match status" value="1"/>
</dbReference>
<dbReference type="SUPFAM" id="SSF52540">
    <property type="entry name" value="P-loop containing nucleoside triphosphate hydrolases"/>
    <property type="match status" value="1"/>
</dbReference>